<evidence type="ECO:0000256" key="9">
    <source>
        <dbReference type="SAM" id="Phobius"/>
    </source>
</evidence>
<dbReference type="GO" id="GO:0005886">
    <property type="term" value="C:plasma membrane"/>
    <property type="evidence" value="ECO:0007669"/>
    <property type="project" value="TreeGrafter"/>
</dbReference>
<dbReference type="PANTHER" id="PTHR11562:SF84">
    <property type="entry name" value="LD05335P"/>
    <property type="match status" value="1"/>
</dbReference>
<feature type="transmembrane region" description="Helical" evidence="9">
    <location>
        <begin position="83"/>
        <end position="100"/>
    </location>
</feature>
<dbReference type="PANTHER" id="PTHR11562">
    <property type="entry name" value="CATION EFFLUX PROTEIN/ ZINC TRANSPORTER"/>
    <property type="match status" value="1"/>
</dbReference>
<dbReference type="GO" id="GO:0005385">
    <property type="term" value="F:zinc ion transmembrane transporter activity"/>
    <property type="evidence" value="ECO:0007669"/>
    <property type="project" value="TreeGrafter"/>
</dbReference>
<feature type="domain" description="Cation efflux protein cytoplasmic" evidence="11">
    <location>
        <begin position="318"/>
        <end position="390"/>
    </location>
</feature>
<keyword evidence="5" id="KW-0864">Zinc transport</keyword>
<dbReference type="InterPro" id="IPR027470">
    <property type="entry name" value="Cation_efflux_CTD"/>
</dbReference>
<evidence type="ECO:0000259" key="10">
    <source>
        <dbReference type="Pfam" id="PF01545"/>
    </source>
</evidence>
<keyword evidence="12" id="KW-1185">Reference proteome</keyword>
<evidence type="ECO:0000313" key="12">
    <source>
        <dbReference type="Proteomes" id="UP000046393"/>
    </source>
</evidence>
<dbReference type="InterPro" id="IPR027469">
    <property type="entry name" value="Cation_efflux_TMD_sf"/>
</dbReference>
<keyword evidence="7" id="KW-0406">Ion transport</keyword>
<keyword evidence="3" id="KW-0813">Transport</keyword>
<dbReference type="InterPro" id="IPR002524">
    <property type="entry name" value="Cation_efflux"/>
</dbReference>
<feature type="transmembrane region" description="Helical" evidence="9">
    <location>
        <begin position="120"/>
        <end position="139"/>
    </location>
</feature>
<dbReference type="NCBIfam" id="TIGR01297">
    <property type="entry name" value="CDF"/>
    <property type="match status" value="1"/>
</dbReference>
<dbReference type="Proteomes" id="UP000046393">
    <property type="component" value="Unplaced"/>
</dbReference>
<evidence type="ECO:0000256" key="2">
    <source>
        <dbReference type="ARBA" id="ARBA00008873"/>
    </source>
</evidence>
<keyword evidence="6 9" id="KW-1133">Transmembrane helix</keyword>
<feature type="transmembrane region" description="Helical" evidence="9">
    <location>
        <begin position="257"/>
        <end position="278"/>
    </location>
</feature>
<evidence type="ECO:0000256" key="1">
    <source>
        <dbReference type="ARBA" id="ARBA00004141"/>
    </source>
</evidence>
<evidence type="ECO:0000256" key="8">
    <source>
        <dbReference type="ARBA" id="ARBA00023136"/>
    </source>
</evidence>
<dbReference type="SUPFAM" id="SSF161111">
    <property type="entry name" value="Cation efflux protein transmembrane domain-like"/>
    <property type="match status" value="1"/>
</dbReference>
<evidence type="ECO:0000256" key="7">
    <source>
        <dbReference type="ARBA" id="ARBA00023065"/>
    </source>
</evidence>
<keyword evidence="5" id="KW-0862">Zinc</keyword>
<evidence type="ECO:0000256" key="6">
    <source>
        <dbReference type="ARBA" id="ARBA00022989"/>
    </source>
</evidence>
<dbReference type="STRING" id="451379.A0A0N5AQA5"/>
<organism evidence="12 13">
    <name type="scientific">Syphacia muris</name>
    <dbReference type="NCBI Taxonomy" id="451379"/>
    <lineage>
        <taxon>Eukaryota</taxon>
        <taxon>Metazoa</taxon>
        <taxon>Ecdysozoa</taxon>
        <taxon>Nematoda</taxon>
        <taxon>Chromadorea</taxon>
        <taxon>Rhabditida</taxon>
        <taxon>Spirurina</taxon>
        <taxon>Oxyuridomorpha</taxon>
        <taxon>Oxyuroidea</taxon>
        <taxon>Oxyuridae</taxon>
        <taxon>Syphacia</taxon>
    </lineage>
</organism>
<feature type="transmembrane region" description="Helical" evidence="9">
    <location>
        <begin position="50"/>
        <end position="71"/>
    </location>
</feature>
<dbReference type="GO" id="GO:0010043">
    <property type="term" value="P:response to zinc ion"/>
    <property type="evidence" value="ECO:0007669"/>
    <property type="project" value="TreeGrafter"/>
</dbReference>
<dbReference type="SUPFAM" id="SSF160240">
    <property type="entry name" value="Cation efflux protein cytoplasmic domain-like"/>
    <property type="match status" value="1"/>
</dbReference>
<accession>A0A0N5AQA5</accession>
<sequence>MTHERTEFVQTVTTIFNSSMDDKDNVPLYYCDKNLFTKLPNTTKRAESTLYITTALTVLFIVAEIIGGYLANSLAIITDAGHMISDLFGFVFSLIAIRLARRRPTEQFSFGFHRAEVIGAITSIILIWTLTAILVYLAIMRIIKHDYEVDAIIMIITASVGIVFNIVLGITLHFGKGGAHSHFGNFGTDSHHHNSNHSVNEHQVRLLLIITLVMVLKTGRNQTKNDIFTIQTYRPKNLLKDAKARNNLKSNINVRAAFVHVIGDLVQSVGVLVAAVVIKLTDWKYADPICTFVFSILVLITTFSVIREALLILMEAVPRNINIASVNADLCSLDGVRDVHSLRIWSLTPDKTAVSVHLDTEDSCDSTHVVHEANELLRKKYGIFYITVQVIIKLLKYLLSISLYPKKHFRLQILLVNRKKVK</sequence>
<dbReference type="InterPro" id="IPR050681">
    <property type="entry name" value="CDF/SLC30A"/>
</dbReference>
<keyword evidence="8 9" id="KW-0472">Membrane</keyword>
<evidence type="ECO:0000256" key="3">
    <source>
        <dbReference type="ARBA" id="ARBA00022448"/>
    </source>
</evidence>
<keyword evidence="4 9" id="KW-0812">Transmembrane</keyword>
<comment type="similarity">
    <text evidence="2">Belongs to the cation diffusion facilitator (CDF) transporter (TC 2.A.4) family. SLC30A subfamily.</text>
</comment>
<name>A0A0N5AQA5_9BILA</name>
<feature type="domain" description="Cation efflux protein transmembrane" evidence="10">
    <location>
        <begin position="51"/>
        <end position="314"/>
    </location>
</feature>
<comment type="subcellular location">
    <subcellularLocation>
        <location evidence="1">Membrane</location>
        <topology evidence="1">Multi-pass membrane protein</topology>
    </subcellularLocation>
</comment>
<evidence type="ECO:0000313" key="13">
    <source>
        <dbReference type="WBParaSite" id="SMUV_0000686001-mRNA-1"/>
    </source>
</evidence>
<feature type="transmembrane region" description="Helical" evidence="9">
    <location>
        <begin position="285"/>
        <end position="306"/>
    </location>
</feature>
<protein>
    <submittedName>
        <fullName evidence="13">Zinc transporter 2</fullName>
    </submittedName>
</protein>
<dbReference type="WBParaSite" id="SMUV_0000686001-mRNA-1">
    <property type="protein sequence ID" value="SMUV_0000686001-mRNA-1"/>
    <property type="gene ID" value="SMUV_0000686001"/>
</dbReference>
<reference evidence="13" key="1">
    <citation type="submission" date="2017-02" db="UniProtKB">
        <authorList>
            <consortium name="WormBaseParasite"/>
        </authorList>
    </citation>
    <scope>IDENTIFICATION</scope>
</reference>
<feature type="transmembrane region" description="Helical" evidence="9">
    <location>
        <begin position="151"/>
        <end position="174"/>
    </location>
</feature>
<dbReference type="Pfam" id="PF16916">
    <property type="entry name" value="ZT_dimer"/>
    <property type="match status" value="1"/>
</dbReference>
<evidence type="ECO:0000256" key="4">
    <source>
        <dbReference type="ARBA" id="ARBA00022692"/>
    </source>
</evidence>
<dbReference type="Pfam" id="PF01545">
    <property type="entry name" value="Cation_efflux"/>
    <property type="match status" value="1"/>
</dbReference>
<evidence type="ECO:0000256" key="5">
    <source>
        <dbReference type="ARBA" id="ARBA00022906"/>
    </source>
</evidence>
<dbReference type="Gene3D" id="1.20.1510.10">
    <property type="entry name" value="Cation efflux protein transmembrane domain"/>
    <property type="match status" value="1"/>
</dbReference>
<feature type="transmembrane region" description="Helical" evidence="9">
    <location>
        <begin position="383"/>
        <end position="404"/>
    </location>
</feature>
<evidence type="ECO:0000259" key="11">
    <source>
        <dbReference type="Pfam" id="PF16916"/>
    </source>
</evidence>
<dbReference type="AlphaFoldDB" id="A0A0N5AQA5"/>
<dbReference type="InterPro" id="IPR058533">
    <property type="entry name" value="Cation_efflux_TM"/>
</dbReference>
<proteinExistence type="inferred from homology"/>
<dbReference type="InterPro" id="IPR036837">
    <property type="entry name" value="Cation_efflux_CTD_sf"/>
</dbReference>